<feature type="domain" description="Glucose-methanol-choline oxidoreductase N-terminal" evidence="3">
    <location>
        <begin position="130"/>
        <end position="153"/>
    </location>
</feature>
<dbReference type="Gene3D" id="3.50.50.60">
    <property type="entry name" value="FAD/NAD(P)-binding domain"/>
    <property type="match status" value="1"/>
</dbReference>
<dbReference type="SUPFAM" id="SSF51905">
    <property type="entry name" value="FAD/NAD(P)-binding domain"/>
    <property type="match status" value="1"/>
</dbReference>
<keyword evidence="2" id="KW-0285">Flavoprotein</keyword>
<dbReference type="Pfam" id="PF05199">
    <property type="entry name" value="GMC_oxred_C"/>
    <property type="match status" value="1"/>
</dbReference>
<name>A0ABQ8TGJ0_PERAM</name>
<reference evidence="5 6" key="1">
    <citation type="journal article" date="2022" name="Allergy">
        <title>Genome assembly and annotation of Periplaneta americana reveal a comprehensive cockroach allergen profile.</title>
        <authorList>
            <person name="Wang L."/>
            <person name="Xiong Q."/>
            <person name="Saelim N."/>
            <person name="Wang L."/>
            <person name="Nong W."/>
            <person name="Wan A.T."/>
            <person name="Shi M."/>
            <person name="Liu X."/>
            <person name="Cao Q."/>
            <person name="Hui J.H.L."/>
            <person name="Sookrung N."/>
            <person name="Leung T.F."/>
            <person name="Tungtrongchitr A."/>
            <person name="Tsui S.K.W."/>
        </authorList>
    </citation>
    <scope>NUCLEOTIDE SEQUENCE [LARGE SCALE GENOMIC DNA]</scope>
    <source>
        <strain evidence="5">PWHHKU_190912</strain>
    </source>
</reference>
<dbReference type="InterPro" id="IPR007867">
    <property type="entry name" value="GMC_OxRtase_C"/>
</dbReference>
<evidence type="ECO:0000313" key="5">
    <source>
        <dbReference type="EMBL" id="KAJ4445514.1"/>
    </source>
</evidence>
<sequence>MSLQGFEEASQAALTNSSNSAGAATIILGLVTSLLRSNRVQPISQDLDDSHYDFVIIGGGSAGSVVANRLSEVSQWNVLLLEAGGEETELADIPAYKSYSQSDKSTILWQRWTQPEPATCGGTPCFWPGGKVLGGTSTINTLLYARGFKKDYDNWSDLGNCGWDWDSVLYYFKKSENNLDPIYANDTYYHSTGGYLGIQTFPYHDPNTYAVLDAYKELGYNNTDYNGPNPTGIFLMQGTVKDGVRQSTNNAFLKPIRNRKNLHVVTGVRVTKIIIDEVTKIAKGVEYVVDNDHQQKGKVFADKEVILSAGTLASPHILMLSGIGPKDTLQNLGINVIKDSKVGYNLMNHPTSVGVTLKLTMSSTLPTTKQQWLADIKQYVDDQKGPLSATGISQMSGYIPSSLATEDFPDLKFGFSFSDVSTEGADIPGSYYGWISIGPYNVRPKSRGYLTINTTDPFVEPLVYPKVLSNTEDRKPLIEGHLFAMKLAQTSAFKERGMILETTKIKGCESQTFGTAEYFDCALNQYVGTAHHMAGTCKMGNSSDPDAVVDPELKVYGVRNLRVVDASIIPVIPSANTNAPAIMIGEKAADMIKLDHFGCRHHYCRHHWHSRFRHHNEE</sequence>
<dbReference type="InterPro" id="IPR012132">
    <property type="entry name" value="GMC_OxRdtase"/>
</dbReference>
<protein>
    <recommendedName>
        <fullName evidence="3 4">Glucose-methanol-choline oxidoreductase N-terminal domain-containing protein</fullName>
    </recommendedName>
</protein>
<evidence type="ECO:0000259" key="3">
    <source>
        <dbReference type="PROSITE" id="PS00623"/>
    </source>
</evidence>
<dbReference type="PIRSF" id="PIRSF000137">
    <property type="entry name" value="Alcohol_oxidase"/>
    <property type="match status" value="1"/>
</dbReference>
<dbReference type="PROSITE" id="PS00624">
    <property type="entry name" value="GMC_OXRED_2"/>
    <property type="match status" value="1"/>
</dbReference>
<keyword evidence="6" id="KW-1185">Reference proteome</keyword>
<comment type="similarity">
    <text evidence="1 2">Belongs to the GMC oxidoreductase family.</text>
</comment>
<dbReference type="InterPro" id="IPR036188">
    <property type="entry name" value="FAD/NAD-bd_sf"/>
</dbReference>
<evidence type="ECO:0000256" key="2">
    <source>
        <dbReference type="RuleBase" id="RU003968"/>
    </source>
</evidence>
<organism evidence="5 6">
    <name type="scientific">Periplaneta americana</name>
    <name type="common">American cockroach</name>
    <name type="synonym">Blatta americana</name>
    <dbReference type="NCBI Taxonomy" id="6978"/>
    <lineage>
        <taxon>Eukaryota</taxon>
        <taxon>Metazoa</taxon>
        <taxon>Ecdysozoa</taxon>
        <taxon>Arthropoda</taxon>
        <taxon>Hexapoda</taxon>
        <taxon>Insecta</taxon>
        <taxon>Pterygota</taxon>
        <taxon>Neoptera</taxon>
        <taxon>Polyneoptera</taxon>
        <taxon>Dictyoptera</taxon>
        <taxon>Blattodea</taxon>
        <taxon>Blattoidea</taxon>
        <taxon>Blattidae</taxon>
        <taxon>Blattinae</taxon>
        <taxon>Periplaneta</taxon>
    </lineage>
</organism>
<comment type="caution">
    <text evidence="5">The sequence shown here is derived from an EMBL/GenBank/DDBJ whole genome shotgun (WGS) entry which is preliminary data.</text>
</comment>
<dbReference type="Gene3D" id="3.30.560.10">
    <property type="entry name" value="Glucose Oxidase, domain 3"/>
    <property type="match status" value="1"/>
</dbReference>
<dbReference type="PANTHER" id="PTHR11552">
    <property type="entry name" value="GLUCOSE-METHANOL-CHOLINE GMC OXIDOREDUCTASE"/>
    <property type="match status" value="1"/>
</dbReference>
<keyword evidence="2" id="KW-0274">FAD</keyword>
<accession>A0ABQ8TGJ0</accession>
<evidence type="ECO:0000256" key="1">
    <source>
        <dbReference type="ARBA" id="ARBA00010790"/>
    </source>
</evidence>
<evidence type="ECO:0000259" key="4">
    <source>
        <dbReference type="PROSITE" id="PS00624"/>
    </source>
</evidence>
<dbReference type="EMBL" id="JAJSOF020000009">
    <property type="protein sequence ID" value="KAJ4445514.1"/>
    <property type="molecule type" value="Genomic_DNA"/>
</dbReference>
<proteinExistence type="inferred from homology"/>
<dbReference type="InterPro" id="IPR000172">
    <property type="entry name" value="GMC_OxRdtase_N"/>
</dbReference>
<feature type="domain" description="Glucose-methanol-choline oxidoreductase N-terminal" evidence="4">
    <location>
        <begin position="310"/>
        <end position="324"/>
    </location>
</feature>
<dbReference type="SUPFAM" id="SSF54373">
    <property type="entry name" value="FAD-linked reductases, C-terminal domain"/>
    <property type="match status" value="1"/>
</dbReference>
<dbReference type="PANTHER" id="PTHR11552:SF217">
    <property type="entry name" value="GLUCOSE DEHYDROGENASE [FAD, QUINONE]"/>
    <property type="match status" value="1"/>
</dbReference>
<dbReference type="Pfam" id="PF00732">
    <property type="entry name" value="GMC_oxred_N"/>
    <property type="match status" value="1"/>
</dbReference>
<dbReference type="Proteomes" id="UP001148838">
    <property type="component" value="Unassembled WGS sequence"/>
</dbReference>
<evidence type="ECO:0000313" key="6">
    <source>
        <dbReference type="Proteomes" id="UP001148838"/>
    </source>
</evidence>
<gene>
    <name evidence="5" type="ORF">ANN_12194</name>
</gene>
<dbReference type="PROSITE" id="PS00623">
    <property type="entry name" value="GMC_OXRED_1"/>
    <property type="match status" value="1"/>
</dbReference>